<dbReference type="PROSITE" id="PS50980">
    <property type="entry name" value="COA_CT_NTER"/>
    <property type="match status" value="1"/>
</dbReference>
<dbReference type="GO" id="GO:0009062">
    <property type="term" value="P:fatty acid catabolic process"/>
    <property type="evidence" value="ECO:0007669"/>
    <property type="project" value="UniProtKB-ARBA"/>
</dbReference>
<evidence type="ECO:0000256" key="4">
    <source>
        <dbReference type="ARBA" id="ARBA00038567"/>
    </source>
</evidence>
<dbReference type="PANTHER" id="PTHR43842">
    <property type="entry name" value="PROPIONYL-COA CARBOXYLASE BETA CHAIN"/>
    <property type="match status" value="1"/>
</dbReference>
<feature type="region of interest" description="Disordered" evidence="9">
    <location>
        <begin position="305"/>
        <end position="327"/>
    </location>
</feature>
<feature type="domain" description="CoA carboxyltransferase C-terminal" evidence="11">
    <location>
        <begin position="314"/>
        <end position="556"/>
    </location>
</feature>
<feature type="domain" description="CoA carboxyltransferase N-terminal" evidence="10">
    <location>
        <begin position="53"/>
        <end position="309"/>
    </location>
</feature>
<dbReference type="FunFam" id="3.90.226.10:FF:000016">
    <property type="entry name" value="Propionyl-CoA carboxylase, beta subunit"/>
    <property type="match status" value="1"/>
</dbReference>
<dbReference type="Pfam" id="PF01039">
    <property type="entry name" value="Carboxyl_trans"/>
    <property type="match status" value="1"/>
</dbReference>
<comment type="catalytic activity">
    <reaction evidence="8">
        <text>propanoyl-CoA + hydrogencarbonate + ATP = (S)-methylmalonyl-CoA + ADP + phosphate + H(+)</text>
        <dbReference type="Rhea" id="RHEA:23720"/>
        <dbReference type="ChEBI" id="CHEBI:15378"/>
        <dbReference type="ChEBI" id="CHEBI:17544"/>
        <dbReference type="ChEBI" id="CHEBI:30616"/>
        <dbReference type="ChEBI" id="CHEBI:43474"/>
        <dbReference type="ChEBI" id="CHEBI:57327"/>
        <dbReference type="ChEBI" id="CHEBI:57392"/>
        <dbReference type="ChEBI" id="CHEBI:456216"/>
        <dbReference type="EC" id="6.4.1.3"/>
    </reaction>
    <physiologicalReaction direction="left-to-right" evidence="8">
        <dbReference type="Rhea" id="RHEA:23721"/>
    </physiologicalReaction>
</comment>
<dbReference type="EMBL" id="HBIM01008648">
    <property type="protein sequence ID" value="CAE0409727.1"/>
    <property type="molecule type" value="Transcribed_RNA"/>
</dbReference>
<dbReference type="EC" id="6.4.1.3" evidence="3"/>
<evidence type="ECO:0000256" key="7">
    <source>
        <dbReference type="ARBA" id="ARBA00048208"/>
    </source>
</evidence>
<evidence type="ECO:0000256" key="8">
    <source>
        <dbReference type="ARBA" id="ARBA00049495"/>
    </source>
</evidence>
<name>A0A7S3L2V5_9STRA</name>
<evidence type="ECO:0000256" key="1">
    <source>
        <dbReference type="ARBA" id="ARBA00005060"/>
    </source>
</evidence>
<dbReference type="InterPro" id="IPR034733">
    <property type="entry name" value="AcCoA_carboxyl_beta"/>
</dbReference>
<dbReference type="InterPro" id="IPR011763">
    <property type="entry name" value="COA_CT_C"/>
</dbReference>
<dbReference type="PANTHER" id="PTHR43842:SF2">
    <property type="entry name" value="PROPIONYL-COA CARBOXYLASE BETA CHAIN, MITOCHONDRIAL"/>
    <property type="match status" value="1"/>
</dbReference>
<reference evidence="12" key="1">
    <citation type="submission" date="2021-01" db="EMBL/GenBank/DDBJ databases">
        <authorList>
            <person name="Corre E."/>
            <person name="Pelletier E."/>
            <person name="Niang G."/>
            <person name="Scheremetjew M."/>
            <person name="Finn R."/>
            <person name="Kale V."/>
            <person name="Holt S."/>
            <person name="Cochrane G."/>
            <person name="Meng A."/>
            <person name="Brown T."/>
            <person name="Cohen L."/>
        </authorList>
    </citation>
    <scope>NUCLEOTIDE SEQUENCE</scope>
    <source>
        <strain evidence="12">CCMP127</strain>
    </source>
</reference>
<comment type="subunit">
    <text evidence="4">The holoenzyme is a dodecamer composed of 6 PCCA/alpha subunits and 6 PCCB/beta subunits.</text>
</comment>
<evidence type="ECO:0000256" key="2">
    <source>
        <dbReference type="ARBA" id="ARBA00006102"/>
    </source>
</evidence>
<protein>
    <recommendedName>
        <fullName evidence="5">Propionyl-CoA carboxylase beta chain, mitochondrial</fullName>
        <ecNumber evidence="3">6.4.1.3</ecNumber>
    </recommendedName>
    <alternativeName>
        <fullName evidence="6">Propanoyl-CoA:carbon dioxide ligase subunit beta</fullName>
    </alternativeName>
</protein>
<dbReference type="InterPro" id="IPR051047">
    <property type="entry name" value="AccD/PCCB"/>
</dbReference>
<proteinExistence type="inferred from homology"/>
<dbReference type="PROSITE" id="PS50989">
    <property type="entry name" value="COA_CT_CTER"/>
    <property type="match status" value="1"/>
</dbReference>
<gene>
    <name evidence="12" type="ORF">ACOF00016_LOCUS7335</name>
</gene>
<dbReference type="InterPro" id="IPR029045">
    <property type="entry name" value="ClpP/crotonase-like_dom_sf"/>
</dbReference>
<organism evidence="12">
    <name type="scientific">Amphora coffeiformis</name>
    <dbReference type="NCBI Taxonomy" id="265554"/>
    <lineage>
        <taxon>Eukaryota</taxon>
        <taxon>Sar</taxon>
        <taxon>Stramenopiles</taxon>
        <taxon>Ochrophyta</taxon>
        <taxon>Bacillariophyta</taxon>
        <taxon>Bacillariophyceae</taxon>
        <taxon>Bacillariophycidae</taxon>
        <taxon>Thalassiophysales</taxon>
        <taxon>Catenulaceae</taxon>
        <taxon>Amphora</taxon>
    </lineage>
</organism>
<comment type="pathway">
    <text evidence="1">Metabolic intermediate metabolism; propanoyl-CoA degradation; succinyl-CoA from propanoyl-CoA: step 1/3.</text>
</comment>
<comment type="catalytic activity">
    <reaction evidence="7">
        <text>butanoyl-CoA + hydrogencarbonate + ATP = (2S)-ethylmalonyl-CoA + ADP + phosphate + H(+)</text>
        <dbReference type="Rhea" id="RHEA:59520"/>
        <dbReference type="ChEBI" id="CHEBI:15378"/>
        <dbReference type="ChEBI" id="CHEBI:17544"/>
        <dbReference type="ChEBI" id="CHEBI:30616"/>
        <dbReference type="ChEBI" id="CHEBI:43474"/>
        <dbReference type="ChEBI" id="CHEBI:57371"/>
        <dbReference type="ChEBI" id="CHEBI:60909"/>
        <dbReference type="ChEBI" id="CHEBI:456216"/>
    </reaction>
    <physiologicalReaction direction="left-to-right" evidence="7">
        <dbReference type="Rhea" id="RHEA:59521"/>
    </physiologicalReaction>
</comment>
<evidence type="ECO:0000256" key="5">
    <source>
        <dbReference type="ARBA" id="ARBA00041138"/>
    </source>
</evidence>
<dbReference type="AlphaFoldDB" id="A0A7S3L2V5"/>
<accession>A0A7S3L2V5</accession>
<dbReference type="FunFam" id="3.90.226.10:FF:000017">
    <property type="entry name" value="Propionyl-CoA carboxylase subunit beta 5"/>
    <property type="match status" value="1"/>
</dbReference>
<evidence type="ECO:0000259" key="11">
    <source>
        <dbReference type="PROSITE" id="PS50989"/>
    </source>
</evidence>
<dbReference type="SUPFAM" id="SSF52096">
    <property type="entry name" value="ClpP/crotonase"/>
    <property type="match status" value="2"/>
</dbReference>
<comment type="similarity">
    <text evidence="2">Belongs to the AccD/PCCB family.</text>
</comment>
<dbReference type="InterPro" id="IPR011762">
    <property type="entry name" value="COA_CT_N"/>
</dbReference>
<dbReference type="Gene3D" id="3.90.226.10">
    <property type="entry name" value="2-enoyl-CoA Hydratase, Chain A, domain 1"/>
    <property type="match status" value="2"/>
</dbReference>
<evidence type="ECO:0000259" key="10">
    <source>
        <dbReference type="PROSITE" id="PS50980"/>
    </source>
</evidence>
<evidence type="ECO:0000256" key="9">
    <source>
        <dbReference type="SAM" id="MobiDB-lite"/>
    </source>
</evidence>
<dbReference type="GO" id="GO:0005739">
    <property type="term" value="C:mitochondrion"/>
    <property type="evidence" value="ECO:0007669"/>
    <property type="project" value="TreeGrafter"/>
</dbReference>
<evidence type="ECO:0000256" key="3">
    <source>
        <dbReference type="ARBA" id="ARBA00013050"/>
    </source>
</evidence>
<dbReference type="GO" id="GO:0004658">
    <property type="term" value="F:propionyl-CoA carboxylase activity"/>
    <property type="evidence" value="ECO:0007669"/>
    <property type="project" value="UniProtKB-EC"/>
</dbReference>
<evidence type="ECO:0000256" key="6">
    <source>
        <dbReference type="ARBA" id="ARBA00042797"/>
    </source>
</evidence>
<evidence type="ECO:0000313" key="12">
    <source>
        <dbReference type="EMBL" id="CAE0409727.1"/>
    </source>
</evidence>
<sequence>MMMMKGAASKLARFSTRSGAAQTAVKGLAAVSTTRALSTKPIFNIKTDPGMLKTAFREKLEAERAKALEGGGKARMDKIHKRGSLTARERLELLFDPGTFTEMDQLKAHRCTQFGMDSVNYPGDGIVTGYGEVHGRTVYAFSQDFTVLGGSLSETHAQKMVKTMEMAMRVGAPVIGLNDSGGARIQEGVDSLGGYADVFQLNVDASGVIPQISVIMGPCAGGAVYSPAMTDFIFMVENTSYMFVTGPEVVKTVTNETVTKEELGGASVHTAKSGVAHDKFANDVVALRAMRTLLDYLPASNDKSTLPVKPVTDPADRPVPALERLVPDDPNSPYDMKDIIREVVDNGDLFEIQPDMAKNIVTGFARMEGHTVGVIANNPLTLAGCLDIEASTKAARFVRFCDSFDIPLVTFVDVPGFLPGTEQEFGGIIRHGAKLLFAYAQANVPKVTVITRKAYGGAYDVMSSKHLRGDVNYAWPGAEVAVMGAKGAVEILYHGTDIEEHTAEYTERFANPMVVAQRGFIDDIIEPQETRRRLCKDLKVLRTKKLDNIPRKHTNMPL</sequence>